<feature type="compositionally biased region" description="Polar residues" evidence="1">
    <location>
        <begin position="16"/>
        <end position="25"/>
    </location>
</feature>
<feature type="non-terminal residue" evidence="2">
    <location>
        <position position="1"/>
    </location>
</feature>
<dbReference type="EMBL" id="BMAW01071019">
    <property type="protein sequence ID" value="GFT76136.1"/>
    <property type="molecule type" value="Genomic_DNA"/>
</dbReference>
<evidence type="ECO:0000313" key="2">
    <source>
        <dbReference type="EMBL" id="GFT76136.1"/>
    </source>
</evidence>
<sequence>VMLKPTVALNLKTSKDPGQQGHNQPVQRLFIQMLPLTSTEEQ</sequence>
<name>A0A8X6U3B2_NEPPI</name>
<organism evidence="2 3">
    <name type="scientific">Nephila pilipes</name>
    <name type="common">Giant wood spider</name>
    <name type="synonym">Nephila maculata</name>
    <dbReference type="NCBI Taxonomy" id="299642"/>
    <lineage>
        <taxon>Eukaryota</taxon>
        <taxon>Metazoa</taxon>
        <taxon>Ecdysozoa</taxon>
        <taxon>Arthropoda</taxon>
        <taxon>Chelicerata</taxon>
        <taxon>Arachnida</taxon>
        <taxon>Araneae</taxon>
        <taxon>Araneomorphae</taxon>
        <taxon>Entelegynae</taxon>
        <taxon>Araneoidea</taxon>
        <taxon>Nephilidae</taxon>
        <taxon>Nephila</taxon>
    </lineage>
</organism>
<reference evidence="2" key="1">
    <citation type="submission" date="2020-08" db="EMBL/GenBank/DDBJ databases">
        <title>Multicomponent nature underlies the extraordinary mechanical properties of spider dragline silk.</title>
        <authorList>
            <person name="Kono N."/>
            <person name="Nakamura H."/>
            <person name="Mori M."/>
            <person name="Yoshida Y."/>
            <person name="Ohtoshi R."/>
            <person name="Malay A.D."/>
            <person name="Moran D.A.P."/>
            <person name="Tomita M."/>
            <person name="Numata K."/>
            <person name="Arakawa K."/>
        </authorList>
    </citation>
    <scope>NUCLEOTIDE SEQUENCE</scope>
</reference>
<accession>A0A8X6U3B2</accession>
<evidence type="ECO:0000313" key="3">
    <source>
        <dbReference type="Proteomes" id="UP000887013"/>
    </source>
</evidence>
<proteinExistence type="predicted"/>
<evidence type="ECO:0000256" key="1">
    <source>
        <dbReference type="SAM" id="MobiDB-lite"/>
    </source>
</evidence>
<gene>
    <name evidence="2" type="ORF">NPIL_691591</name>
</gene>
<dbReference type="AlphaFoldDB" id="A0A8X6U3B2"/>
<comment type="caution">
    <text evidence="2">The sequence shown here is derived from an EMBL/GenBank/DDBJ whole genome shotgun (WGS) entry which is preliminary data.</text>
</comment>
<feature type="region of interest" description="Disordered" evidence="1">
    <location>
        <begin position="1"/>
        <end position="25"/>
    </location>
</feature>
<dbReference type="Proteomes" id="UP000887013">
    <property type="component" value="Unassembled WGS sequence"/>
</dbReference>
<keyword evidence="3" id="KW-1185">Reference proteome</keyword>
<protein>
    <submittedName>
        <fullName evidence="2">Uncharacterized protein</fullName>
    </submittedName>
</protein>